<evidence type="ECO:0000313" key="6">
    <source>
        <dbReference type="Proteomes" id="UP000261540"/>
    </source>
</evidence>
<dbReference type="AlphaFoldDB" id="A0A3B3TB51"/>
<keyword evidence="1" id="KW-0732">Signal</keyword>
<evidence type="ECO:0000256" key="3">
    <source>
        <dbReference type="ARBA" id="ARBA00023319"/>
    </source>
</evidence>
<dbReference type="GO" id="GO:0016020">
    <property type="term" value="C:membrane"/>
    <property type="evidence" value="ECO:0007669"/>
    <property type="project" value="TreeGrafter"/>
</dbReference>
<dbReference type="InterPro" id="IPR007110">
    <property type="entry name" value="Ig-like_dom"/>
</dbReference>
<name>A0A3B3TB51_9TELE</name>
<protein>
    <submittedName>
        <fullName evidence="5">V-set and transmembrane domain containing 4a</fullName>
    </submittedName>
</protein>
<feature type="domain" description="Ig-like" evidence="4">
    <location>
        <begin position="26"/>
        <end position="149"/>
    </location>
</feature>
<evidence type="ECO:0000259" key="4">
    <source>
        <dbReference type="PROSITE" id="PS50835"/>
    </source>
</evidence>
<keyword evidence="3" id="KW-0393">Immunoglobulin domain</keyword>
<evidence type="ECO:0000256" key="2">
    <source>
        <dbReference type="ARBA" id="ARBA00023157"/>
    </source>
</evidence>
<evidence type="ECO:0000256" key="1">
    <source>
        <dbReference type="ARBA" id="ARBA00022729"/>
    </source>
</evidence>
<dbReference type="FunFam" id="2.60.40.10:FF:001953">
    <property type="entry name" value="V-set and transmembrane domain containing 4b"/>
    <property type="match status" value="1"/>
</dbReference>
<keyword evidence="6" id="KW-1185">Reference proteome</keyword>
<evidence type="ECO:0000313" key="5">
    <source>
        <dbReference type="Ensembl" id="ENSPKIP00000039653.1"/>
    </source>
</evidence>
<dbReference type="PROSITE" id="PS50835">
    <property type="entry name" value="IG_LIKE"/>
    <property type="match status" value="1"/>
</dbReference>
<dbReference type="SUPFAM" id="SSF48726">
    <property type="entry name" value="Immunoglobulin"/>
    <property type="match status" value="1"/>
</dbReference>
<dbReference type="Proteomes" id="UP000261540">
    <property type="component" value="Unplaced"/>
</dbReference>
<reference evidence="5" key="1">
    <citation type="submission" date="2025-08" db="UniProtKB">
        <authorList>
            <consortium name="Ensembl"/>
        </authorList>
    </citation>
    <scope>IDENTIFICATION</scope>
</reference>
<dbReference type="InterPro" id="IPR036179">
    <property type="entry name" value="Ig-like_dom_sf"/>
</dbReference>
<dbReference type="InterPro" id="IPR013783">
    <property type="entry name" value="Ig-like_fold"/>
</dbReference>
<dbReference type="PANTHER" id="PTHR12207">
    <property type="entry name" value="V-SET AND TRANSMEMBRANE DOMAIN-CONTAINING PROTEIN"/>
    <property type="match status" value="1"/>
</dbReference>
<keyword evidence="2" id="KW-1015">Disulfide bond</keyword>
<accession>A0A3B3TB51</accession>
<dbReference type="InterPro" id="IPR013106">
    <property type="entry name" value="Ig_V-set"/>
</dbReference>
<dbReference type="InterPro" id="IPR051102">
    <property type="entry name" value="IgSF_V-set/TM_domain"/>
</dbReference>
<dbReference type="InterPro" id="IPR003599">
    <property type="entry name" value="Ig_sub"/>
</dbReference>
<dbReference type="GeneTree" id="ENSGT00390000008566"/>
<proteinExistence type="predicted"/>
<dbReference type="Pfam" id="PF07686">
    <property type="entry name" value="V-set"/>
    <property type="match status" value="1"/>
</dbReference>
<organism evidence="5 6">
    <name type="scientific">Paramormyrops kingsleyae</name>
    <dbReference type="NCBI Taxonomy" id="1676925"/>
    <lineage>
        <taxon>Eukaryota</taxon>
        <taxon>Metazoa</taxon>
        <taxon>Chordata</taxon>
        <taxon>Craniata</taxon>
        <taxon>Vertebrata</taxon>
        <taxon>Euteleostomi</taxon>
        <taxon>Actinopterygii</taxon>
        <taxon>Neopterygii</taxon>
        <taxon>Teleostei</taxon>
        <taxon>Osteoglossocephala</taxon>
        <taxon>Osteoglossomorpha</taxon>
        <taxon>Osteoglossiformes</taxon>
        <taxon>Mormyridae</taxon>
        <taxon>Paramormyrops</taxon>
    </lineage>
</organism>
<dbReference type="SMART" id="SM00409">
    <property type="entry name" value="IG"/>
    <property type="match status" value="1"/>
</dbReference>
<sequence length="200" mass="22837">MAAFWKVTATPLTSTSTGSKAVCFFPEVCEALNVSVIPGPVAVVPQGHNATLTCRVTQRRRPSSLLVLRWLFSLEAGQEQLIVRMNVRRAQVYGNYTRRFHQPKVSFFEEKEGETYNLLIFNISVEDRGHYTCKVQEITKHHSRWRAFSNGTATTELRVHFLAEVEKSHGIWRLLQGTVHFFLPESTTALCLLNDFRIVL</sequence>
<dbReference type="Ensembl" id="ENSPKIT00000020664.1">
    <property type="protein sequence ID" value="ENSPKIP00000039653.1"/>
    <property type="gene ID" value="ENSPKIG00000016931.1"/>
</dbReference>
<dbReference type="PANTHER" id="PTHR12207:SF8">
    <property type="entry name" value="V-SET AND TRANSMEMBRANE DOMAIN-CONTAINING PROTEIN 4"/>
    <property type="match status" value="1"/>
</dbReference>
<dbReference type="STRING" id="1676925.ENSPKIP00000039653"/>
<reference evidence="5" key="2">
    <citation type="submission" date="2025-09" db="UniProtKB">
        <authorList>
            <consortium name="Ensembl"/>
        </authorList>
    </citation>
    <scope>IDENTIFICATION</scope>
</reference>
<dbReference type="Gene3D" id="2.60.40.10">
    <property type="entry name" value="Immunoglobulins"/>
    <property type="match status" value="1"/>
</dbReference>